<organism evidence="3 4">
    <name type="scientific">Heterotrigona itama</name>
    <dbReference type="NCBI Taxonomy" id="395501"/>
    <lineage>
        <taxon>Eukaryota</taxon>
        <taxon>Metazoa</taxon>
        <taxon>Ecdysozoa</taxon>
        <taxon>Arthropoda</taxon>
        <taxon>Hexapoda</taxon>
        <taxon>Insecta</taxon>
        <taxon>Pterygota</taxon>
        <taxon>Neoptera</taxon>
        <taxon>Endopterygota</taxon>
        <taxon>Hymenoptera</taxon>
        <taxon>Apocrita</taxon>
        <taxon>Aculeata</taxon>
        <taxon>Apoidea</taxon>
        <taxon>Anthophila</taxon>
        <taxon>Apidae</taxon>
        <taxon>Heterotrigona</taxon>
    </lineage>
</organism>
<feature type="transmembrane region" description="Helical" evidence="2">
    <location>
        <begin position="27"/>
        <end position="46"/>
    </location>
</feature>
<keyword evidence="2" id="KW-1133">Transmembrane helix</keyword>
<proteinExistence type="predicted"/>
<feature type="compositionally biased region" description="Basic and acidic residues" evidence="1">
    <location>
        <begin position="1"/>
        <end position="18"/>
    </location>
</feature>
<gene>
    <name evidence="3" type="ORF">MHI_LOCUS208835</name>
</gene>
<protein>
    <submittedName>
        <fullName evidence="3">Uncharacterized protein</fullName>
    </submittedName>
</protein>
<keyword evidence="4" id="KW-1185">Reference proteome</keyword>
<evidence type="ECO:0000313" key="4">
    <source>
        <dbReference type="Proteomes" id="UP000752696"/>
    </source>
</evidence>
<evidence type="ECO:0000256" key="1">
    <source>
        <dbReference type="SAM" id="MobiDB-lite"/>
    </source>
</evidence>
<feature type="non-terminal residue" evidence="3">
    <location>
        <position position="78"/>
    </location>
</feature>
<keyword evidence="2" id="KW-0812">Transmembrane</keyword>
<name>A0A6V7GZ43_9HYME</name>
<sequence length="78" mass="8797">MDGEARPERLEEENKSGGDDLDSFRLLFLRGTWAVMVVGGGCGGRISRLPNRRKLRDFASPTRRGEYFITSDIEQVHA</sequence>
<reference evidence="3" key="1">
    <citation type="submission" date="2020-07" db="EMBL/GenBank/DDBJ databases">
        <authorList>
            <person name="Nazaruddin N."/>
        </authorList>
    </citation>
    <scope>NUCLEOTIDE SEQUENCE</scope>
</reference>
<feature type="region of interest" description="Disordered" evidence="1">
    <location>
        <begin position="1"/>
        <end position="21"/>
    </location>
</feature>
<accession>A0A6V7GZ43</accession>
<dbReference type="AlphaFoldDB" id="A0A6V7GZ43"/>
<comment type="caution">
    <text evidence="3">The sequence shown here is derived from an EMBL/GenBank/DDBJ whole genome shotgun (WGS) entry which is preliminary data.</text>
</comment>
<keyword evidence="2" id="KW-0472">Membrane</keyword>
<dbReference type="Proteomes" id="UP000752696">
    <property type="component" value="Unassembled WGS sequence"/>
</dbReference>
<dbReference type="EMBL" id="CAJDYZ010004138">
    <property type="protein sequence ID" value="CAD1470972.1"/>
    <property type="molecule type" value="Genomic_DNA"/>
</dbReference>
<evidence type="ECO:0000256" key="2">
    <source>
        <dbReference type="SAM" id="Phobius"/>
    </source>
</evidence>
<evidence type="ECO:0000313" key="3">
    <source>
        <dbReference type="EMBL" id="CAD1470972.1"/>
    </source>
</evidence>